<dbReference type="InterPro" id="IPR001453">
    <property type="entry name" value="MoaB/Mog_dom"/>
</dbReference>
<keyword evidence="4" id="KW-1185">Reference proteome</keyword>
<dbReference type="GO" id="GO:0047884">
    <property type="term" value="F:FAD diphosphatase activity"/>
    <property type="evidence" value="ECO:0007669"/>
    <property type="project" value="TreeGrafter"/>
</dbReference>
<dbReference type="SUPFAM" id="SSF53218">
    <property type="entry name" value="Molybdenum cofactor biosynthesis proteins"/>
    <property type="match status" value="1"/>
</dbReference>
<proteinExistence type="predicted"/>
<dbReference type="Proteomes" id="UP000188320">
    <property type="component" value="Unassembled WGS sequence"/>
</dbReference>
<dbReference type="Pfam" id="PF24102">
    <property type="entry name" value="FLAD1_M"/>
    <property type="match status" value="1"/>
</dbReference>
<protein>
    <recommendedName>
        <fullName evidence="2">MoaB/Mog domain-containing protein</fullName>
    </recommendedName>
</protein>
<feature type="region of interest" description="Disordered" evidence="1">
    <location>
        <begin position="272"/>
        <end position="293"/>
    </location>
</feature>
<dbReference type="EMBL" id="LSSK01001097">
    <property type="protein sequence ID" value="OMH80725.1"/>
    <property type="molecule type" value="Genomic_DNA"/>
</dbReference>
<dbReference type="PANTHER" id="PTHR47675">
    <property type="entry name" value="MOLYBDOPTERIN BINDING DOMAIN PROTEIN (AFU_ORTHOLOGUE AFUA_5G11210)"/>
    <property type="match status" value="1"/>
</dbReference>
<dbReference type="OrthoDB" id="448496at2759"/>
<evidence type="ECO:0000313" key="3">
    <source>
        <dbReference type="EMBL" id="OMH80725.1"/>
    </source>
</evidence>
<feature type="domain" description="MoaB/Mog" evidence="2">
    <location>
        <begin position="66"/>
        <end position="255"/>
    </location>
</feature>
<dbReference type="Pfam" id="PF00994">
    <property type="entry name" value="MoCF_biosynth"/>
    <property type="match status" value="1"/>
</dbReference>
<name>A0A1R1PI97_ZANCU</name>
<dbReference type="AlphaFoldDB" id="A0A1R1PI97"/>
<dbReference type="Gene3D" id="3.40.980.10">
    <property type="entry name" value="MoaB/Mog-like domain"/>
    <property type="match status" value="1"/>
</dbReference>
<evidence type="ECO:0000313" key="4">
    <source>
        <dbReference type="Proteomes" id="UP000188320"/>
    </source>
</evidence>
<comment type="caution">
    <text evidence="3">The sequence shown here is derived from an EMBL/GenBank/DDBJ whole genome shotgun (WGS) entry which is preliminary data.</text>
</comment>
<evidence type="ECO:0000259" key="2">
    <source>
        <dbReference type="SMART" id="SM00852"/>
    </source>
</evidence>
<dbReference type="SMART" id="SM00852">
    <property type="entry name" value="MoCF_biosynth"/>
    <property type="match status" value="1"/>
</dbReference>
<dbReference type="InterPro" id="IPR036425">
    <property type="entry name" value="MoaB/Mog-like_dom_sf"/>
</dbReference>
<accession>A0A1R1PI97</accession>
<reference evidence="4" key="1">
    <citation type="submission" date="2017-01" db="EMBL/GenBank/DDBJ databases">
        <authorList>
            <person name="Wang Y."/>
            <person name="White M."/>
            <person name="Kvist S."/>
            <person name="Moncalvo J.-M."/>
        </authorList>
    </citation>
    <scope>NUCLEOTIDE SEQUENCE [LARGE SCALE GENOMIC DNA]</scope>
    <source>
        <strain evidence="4">COL-18-3</strain>
    </source>
</reference>
<organism evidence="3 4">
    <name type="scientific">Zancudomyces culisetae</name>
    <name type="common">Gut fungus</name>
    <name type="synonym">Smittium culisetae</name>
    <dbReference type="NCBI Taxonomy" id="1213189"/>
    <lineage>
        <taxon>Eukaryota</taxon>
        <taxon>Fungi</taxon>
        <taxon>Fungi incertae sedis</taxon>
        <taxon>Zoopagomycota</taxon>
        <taxon>Kickxellomycotina</taxon>
        <taxon>Harpellomycetes</taxon>
        <taxon>Harpellales</taxon>
        <taxon>Legeriomycetaceae</taxon>
        <taxon>Zancudomyces</taxon>
    </lineage>
</organism>
<sequence length="401" mass="44597">MIVVRRRLGCGAVKFGIVVKANLKHTCAKSTGKNTTTDSSNAREIQGYSDSCTKKAVYRNRPLQIAACIIGDEILNGKVKDCNSEYLAKKCFEAGFDLKKIEVIGDEITEISDSVQNLSKKYDVVITSGGIGPTHDDVTYEALANAFGSKLEYHPETIEKIKIGMQKMWQELRAQKNLNSSDKQKIVVLPDPDGSLRQKAAAKMGLLPKISEKIFVHKDSWVPVVVVNKNVFVFPGIPYYFRESLDLIIERLKAKQQPNTYKVEAEIKTETNVESTEAGGERCNSDSIDTSATKSKDLNANRDTMKNDGDEILKRVIHIDGYTRLVIGTRFTESFIAPILSHFQQKYAQDNVKIGSYPKHNDGLERKLATQDANVLITVTGLDKQAVEACYNELSNALDSH</sequence>
<dbReference type="PANTHER" id="PTHR47675:SF1">
    <property type="entry name" value="MOLYBDOPTERIN BINDING DOMAIN PROTEIN (AFU_ORTHOLOGUE AFUA_5G11210)"/>
    <property type="match status" value="1"/>
</dbReference>
<dbReference type="GO" id="GO:0042726">
    <property type="term" value="P:flavin-containing compound metabolic process"/>
    <property type="evidence" value="ECO:0007669"/>
    <property type="project" value="TreeGrafter"/>
</dbReference>
<evidence type="ECO:0000256" key="1">
    <source>
        <dbReference type="SAM" id="MobiDB-lite"/>
    </source>
</evidence>
<dbReference type="InterPro" id="IPR056596">
    <property type="entry name" value="FLAD1_M"/>
</dbReference>
<gene>
    <name evidence="3" type="ORF">AX774_g5831</name>
</gene>